<dbReference type="Proteomes" id="UP000295649">
    <property type="component" value="Unassembled WGS sequence"/>
</dbReference>
<proteinExistence type="predicted"/>
<organism evidence="1 2">
    <name type="scientific">Methylomonas methanica</name>
    <dbReference type="NCBI Taxonomy" id="421"/>
    <lineage>
        <taxon>Bacteria</taxon>
        <taxon>Pseudomonadati</taxon>
        <taxon>Pseudomonadota</taxon>
        <taxon>Gammaproteobacteria</taxon>
        <taxon>Methylococcales</taxon>
        <taxon>Methylococcaceae</taxon>
        <taxon>Methylomonas</taxon>
    </lineage>
</organism>
<evidence type="ECO:0000313" key="1">
    <source>
        <dbReference type="EMBL" id="TCV76452.1"/>
    </source>
</evidence>
<evidence type="ECO:0008006" key="3">
    <source>
        <dbReference type="Google" id="ProtNLM"/>
    </source>
</evidence>
<dbReference type="EMBL" id="SMCN01000033">
    <property type="protein sequence ID" value="TCV76452.1"/>
    <property type="molecule type" value="Genomic_DNA"/>
</dbReference>
<reference evidence="1 2" key="1">
    <citation type="submission" date="2019-03" db="EMBL/GenBank/DDBJ databases">
        <title>Systems level insights into methane cycling in arid and semi-arid ecosystems.</title>
        <authorList>
            <person name="Kalyuzhnaya M."/>
        </authorList>
    </citation>
    <scope>NUCLEOTIDE SEQUENCE [LARGE SCALE GENOMIC DNA]</scope>
    <source>
        <strain evidence="1 2">S-1</strain>
    </source>
</reference>
<sequence>MRCFKLLAERVKARIFNSQAAELQIRTALLNRFTQLGTPITIAVP</sequence>
<protein>
    <recommendedName>
        <fullName evidence="3">Transposase</fullName>
    </recommendedName>
</protein>
<accession>A0ABY2CH42</accession>
<keyword evidence="2" id="KW-1185">Reference proteome</keyword>
<gene>
    <name evidence="1" type="ORF">EDE11_13345</name>
</gene>
<comment type="caution">
    <text evidence="1">The sequence shown here is derived from an EMBL/GenBank/DDBJ whole genome shotgun (WGS) entry which is preliminary data.</text>
</comment>
<name>A0ABY2CH42_METMH</name>
<evidence type="ECO:0000313" key="2">
    <source>
        <dbReference type="Proteomes" id="UP000295649"/>
    </source>
</evidence>